<gene>
    <name evidence="2" type="ORF">HARCEL1_05995</name>
</gene>
<dbReference type="InterPro" id="IPR058462">
    <property type="entry name" value="DUF8149"/>
</dbReference>
<protein>
    <recommendedName>
        <fullName evidence="1">DUF8149 domain-containing protein</fullName>
    </recommendedName>
</protein>
<keyword evidence="3" id="KW-1185">Reference proteome</keyword>
<dbReference type="Proteomes" id="UP000244727">
    <property type="component" value="Chromosome"/>
</dbReference>
<sequence>MGDAPTVPVVCTACDTTTRVPLDDLEATIAGHNDRLHDGDPIAEVDPAITEALADLVAQDVVFDDD</sequence>
<dbReference type="RefSeq" id="WP_108381653.1">
    <property type="nucleotide sequence ID" value="NZ_CP028858.1"/>
</dbReference>
<feature type="domain" description="DUF8149" evidence="1">
    <location>
        <begin position="3"/>
        <end position="65"/>
    </location>
</feature>
<dbReference type="EMBL" id="CP028858">
    <property type="protein sequence ID" value="AWB27284.1"/>
    <property type="molecule type" value="Genomic_DNA"/>
</dbReference>
<dbReference type="GeneID" id="36512040"/>
<reference evidence="2 3" key="1">
    <citation type="submission" date="2018-04" db="EMBL/GenBank/DDBJ databases">
        <title>Halococcoides cellulosivorans gen. nov., sp. nov., an extremely halophilic cellulose-utilizing haloarchaeon from hypersaline lakes.</title>
        <authorList>
            <person name="Sorokin D.Y."/>
            <person name="Toshchakov S.V."/>
            <person name="Samarov N.I."/>
            <person name="Korzhenkov A."/>
            <person name="Kublanov I.V."/>
        </authorList>
    </citation>
    <scope>NUCLEOTIDE SEQUENCE [LARGE SCALE GENOMIC DNA]</scope>
    <source>
        <strain evidence="2 3">HArcel1</strain>
    </source>
</reference>
<evidence type="ECO:0000313" key="3">
    <source>
        <dbReference type="Proteomes" id="UP000244727"/>
    </source>
</evidence>
<name>A0A2R4X0F8_9EURY</name>
<evidence type="ECO:0000259" key="1">
    <source>
        <dbReference type="Pfam" id="PF26476"/>
    </source>
</evidence>
<accession>A0A2R4X0F8</accession>
<dbReference type="AlphaFoldDB" id="A0A2R4X0F8"/>
<organism evidence="2 3">
    <name type="scientific">Halococcoides cellulosivorans</name>
    <dbReference type="NCBI Taxonomy" id="1679096"/>
    <lineage>
        <taxon>Archaea</taxon>
        <taxon>Methanobacteriati</taxon>
        <taxon>Methanobacteriota</taxon>
        <taxon>Stenosarchaea group</taxon>
        <taxon>Halobacteria</taxon>
        <taxon>Halobacteriales</taxon>
        <taxon>Haloarculaceae</taxon>
        <taxon>Halococcoides</taxon>
    </lineage>
</organism>
<proteinExistence type="predicted"/>
<dbReference type="KEGG" id="harc:HARCEL1_05995"/>
<dbReference type="Pfam" id="PF26476">
    <property type="entry name" value="DUF8149"/>
    <property type="match status" value="1"/>
</dbReference>
<evidence type="ECO:0000313" key="2">
    <source>
        <dbReference type="EMBL" id="AWB27284.1"/>
    </source>
</evidence>